<dbReference type="PANTHER" id="PTHR19375">
    <property type="entry name" value="HEAT SHOCK PROTEIN 70KDA"/>
    <property type="match status" value="1"/>
</dbReference>
<keyword evidence="4" id="KW-1185">Reference proteome</keyword>
<keyword evidence="2" id="KW-0067">ATP-binding</keyword>
<dbReference type="InterPro" id="IPR043129">
    <property type="entry name" value="ATPase_NBD"/>
</dbReference>
<gene>
    <name evidence="3" type="ORF">MNKW57_13710</name>
</gene>
<dbReference type="Pfam" id="PF00012">
    <property type="entry name" value="HSP70"/>
    <property type="match status" value="2"/>
</dbReference>
<evidence type="ECO:0000256" key="2">
    <source>
        <dbReference type="ARBA" id="ARBA00022840"/>
    </source>
</evidence>
<protein>
    <submittedName>
        <fullName evidence="3">Hsp70 family protein</fullName>
    </submittedName>
</protein>
<dbReference type="RefSeq" id="WP_285763690.1">
    <property type="nucleotide sequence ID" value="NZ_BSYJ01000003.1"/>
</dbReference>
<dbReference type="SUPFAM" id="SSF53067">
    <property type="entry name" value="Actin-like ATPase domain"/>
    <property type="match status" value="2"/>
</dbReference>
<evidence type="ECO:0000256" key="1">
    <source>
        <dbReference type="ARBA" id="ARBA00022741"/>
    </source>
</evidence>
<dbReference type="Gene3D" id="3.90.640.10">
    <property type="entry name" value="Actin, Chain A, domain 4"/>
    <property type="match status" value="2"/>
</dbReference>
<proteinExistence type="predicted"/>
<reference evidence="3 4" key="1">
    <citation type="submission" date="2023-04" db="EMBL/GenBank/DDBJ databases">
        <title>Marinobulbifer ophiurae gen. nov., sp. Nov., isolate from tissue of brittle star Ophioplocus japonicus.</title>
        <authorList>
            <person name="Kawano K."/>
            <person name="Sawayama S."/>
            <person name="Nakagawa S."/>
        </authorList>
    </citation>
    <scope>NUCLEOTIDE SEQUENCE [LARGE SCALE GENOMIC DNA]</scope>
    <source>
        <strain evidence="3 4">NKW57</strain>
    </source>
</reference>
<accession>A0ABQ6LYC8</accession>
<evidence type="ECO:0000313" key="3">
    <source>
        <dbReference type="EMBL" id="GMG87050.1"/>
    </source>
</evidence>
<keyword evidence="1" id="KW-0547">Nucleotide-binding</keyword>
<comment type="caution">
    <text evidence="3">The sequence shown here is derived from an EMBL/GenBank/DDBJ whole genome shotgun (WGS) entry which is preliminary data.</text>
</comment>
<dbReference type="EMBL" id="BSYJ01000003">
    <property type="protein sequence ID" value="GMG87050.1"/>
    <property type="molecule type" value="Genomic_DNA"/>
</dbReference>
<evidence type="ECO:0000313" key="4">
    <source>
        <dbReference type="Proteomes" id="UP001224392"/>
    </source>
</evidence>
<dbReference type="InterPro" id="IPR013126">
    <property type="entry name" value="Hsp_70_fam"/>
</dbReference>
<sequence length="488" mass="53616">MPESAPTENLSVIGGVQPARPLGIGIDFGTSNSVAAIYDGRNVTMVPLERSGPIMPSASFIDRQFVTSTGQDAIELYIESNTGRRVEFSAEYLGDASTGSIDELSQHQQETETEKVFGQPFNDAGAKGRLFRGTKRLLGDKASERLMVFDRPFRLVALITPILVRIRQSIQASLRKITGKALPGNHASLGRPVNFEGREADHNDIAVQRLGESYRHAGVSDQSYYPEPVAAALSYLTANPEAPCRTVLTVDFGGGTLDFCLLRKSADGFEVLATHGIGLGGDHLDQAVFRALIFPLLGKGESWRRRGDGVDIETPFPFFEYEDLLTNWAVSYLLNQNRYTTPVMNRMEQGDEGATKFKRLYEVITQNHSYLIIQEIKNLKARLSREDSAILDIPEIDVELEITRDQFESIIAPKLQQFEQSIQAALDVAGINAEEVDLVLRTGGSCLIPAVINILERRFPGKVVEHDPFTGVAVGLAIADYFGLGQPA</sequence>
<dbReference type="Gene3D" id="3.30.420.40">
    <property type="match status" value="5"/>
</dbReference>
<organism evidence="3 4">
    <name type="scientific">Biformimicrobium ophioploci</name>
    <dbReference type="NCBI Taxonomy" id="3036711"/>
    <lineage>
        <taxon>Bacteria</taxon>
        <taxon>Pseudomonadati</taxon>
        <taxon>Pseudomonadota</taxon>
        <taxon>Gammaproteobacteria</taxon>
        <taxon>Cellvibrionales</taxon>
        <taxon>Microbulbiferaceae</taxon>
        <taxon>Biformimicrobium</taxon>
    </lineage>
</organism>
<dbReference type="Proteomes" id="UP001224392">
    <property type="component" value="Unassembled WGS sequence"/>
</dbReference>
<name>A0ABQ6LYC8_9GAMM</name>